<dbReference type="InterPro" id="IPR020845">
    <property type="entry name" value="AMP-binding_CS"/>
</dbReference>
<dbReference type="InterPro" id="IPR023213">
    <property type="entry name" value="CAT-like_dom_sf"/>
</dbReference>
<evidence type="ECO:0000256" key="8">
    <source>
        <dbReference type="ARBA" id="ARBA00023268"/>
    </source>
</evidence>
<dbReference type="Pfam" id="PF00550">
    <property type="entry name" value="PP-binding"/>
    <property type="match status" value="3"/>
</dbReference>
<dbReference type="FunFam" id="1.10.1200.10:FF:000005">
    <property type="entry name" value="Nonribosomal peptide synthetase 1"/>
    <property type="match status" value="2"/>
</dbReference>
<dbReference type="FunFam" id="3.40.50.980:FF:000002">
    <property type="entry name" value="Enterobactin synthetase component F"/>
    <property type="match status" value="2"/>
</dbReference>
<evidence type="ECO:0000256" key="6">
    <source>
        <dbReference type="ARBA" id="ARBA00022679"/>
    </source>
</evidence>
<dbReference type="FunFam" id="3.30.559.30:FF:000001">
    <property type="entry name" value="Non-ribosomal peptide synthetase"/>
    <property type="match status" value="1"/>
</dbReference>
<dbReference type="Gene3D" id="3.30.559.30">
    <property type="entry name" value="Nonribosomal peptide synthetase, condensation domain"/>
    <property type="match status" value="4"/>
</dbReference>
<feature type="domain" description="Carrier" evidence="9">
    <location>
        <begin position="2498"/>
        <end position="2573"/>
    </location>
</feature>
<dbReference type="InterPro" id="IPR025110">
    <property type="entry name" value="AMP-bd_C"/>
</dbReference>
<dbReference type="Pfam" id="PF00501">
    <property type="entry name" value="AMP-binding"/>
    <property type="match status" value="3"/>
</dbReference>
<dbReference type="InterPro" id="IPR020806">
    <property type="entry name" value="PKS_PP-bd"/>
</dbReference>
<keyword evidence="5" id="KW-0436">Ligase</keyword>
<dbReference type="FunFam" id="3.30.559.10:FF:000012">
    <property type="entry name" value="Non-ribosomal peptide synthetase"/>
    <property type="match status" value="2"/>
</dbReference>
<name>A0A1T2XXI3_PSEFL</name>
<evidence type="ECO:0000256" key="2">
    <source>
        <dbReference type="ARBA" id="ARBA00006432"/>
    </source>
</evidence>
<protein>
    <submittedName>
        <fullName evidence="10">Non-ribosomal peptide synthetase</fullName>
    </submittedName>
</protein>
<dbReference type="PANTHER" id="PTHR45398:SF1">
    <property type="entry name" value="ENZYME, PUTATIVE (JCVI)-RELATED"/>
    <property type="match status" value="1"/>
</dbReference>
<evidence type="ECO:0000313" key="11">
    <source>
        <dbReference type="Proteomes" id="UP000190965"/>
    </source>
</evidence>
<keyword evidence="6" id="KW-0808">Transferase</keyword>
<dbReference type="CDD" id="cd17646">
    <property type="entry name" value="A_NRPS_AB3403-like"/>
    <property type="match status" value="1"/>
</dbReference>
<dbReference type="Gene3D" id="3.40.50.980">
    <property type="match status" value="6"/>
</dbReference>
<dbReference type="GO" id="GO:0016740">
    <property type="term" value="F:transferase activity"/>
    <property type="evidence" value="ECO:0007669"/>
    <property type="project" value="UniProtKB-KW"/>
</dbReference>
<dbReference type="FunFam" id="2.30.38.10:FF:000001">
    <property type="entry name" value="Non-ribosomal peptide synthetase PvdI"/>
    <property type="match status" value="2"/>
</dbReference>
<keyword evidence="8" id="KW-0511">Multifunctional enzyme</keyword>
<dbReference type="NCBIfam" id="TIGR01720">
    <property type="entry name" value="NRPS-para261"/>
    <property type="match status" value="1"/>
</dbReference>
<dbReference type="InterPro" id="IPR001242">
    <property type="entry name" value="Condensation_dom"/>
</dbReference>
<dbReference type="Proteomes" id="UP000190965">
    <property type="component" value="Unassembled WGS sequence"/>
</dbReference>
<evidence type="ECO:0000256" key="4">
    <source>
        <dbReference type="ARBA" id="ARBA00022553"/>
    </source>
</evidence>
<dbReference type="CDD" id="cd19534">
    <property type="entry name" value="E_NRPS"/>
    <property type="match status" value="1"/>
</dbReference>
<comment type="caution">
    <text evidence="10">The sequence shown here is derived from an EMBL/GenBank/DDBJ whole genome shotgun (WGS) entry which is preliminary data.</text>
</comment>
<feature type="domain" description="Carrier" evidence="9">
    <location>
        <begin position="1009"/>
        <end position="1083"/>
    </location>
</feature>
<feature type="domain" description="Carrier" evidence="9">
    <location>
        <begin position="3549"/>
        <end position="3624"/>
    </location>
</feature>
<evidence type="ECO:0000256" key="5">
    <source>
        <dbReference type="ARBA" id="ARBA00022598"/>
    </source>
</evidence>
<dbReference type="GO" id="GO:0031177">
    <property type="term" value="F:phosphopantetheine binding"/>
    <property type="evidence" value="ECO:0007669"/>
    <property type="project" value="InterPro"/>
</dbReference>
<dbReference type="SUPFAM" id="SSF56801">
    <property type="entry name" value="Acetyl-CoA synthetase-like"/>
    <property type="match status" value="3"/>
</dbReference>
<dbReference type="InterPro" id="IPR000873">
    <property type="entry name" value="AMP-dep_synth/lig_dom"/>
</dbReference>
<dbReference type="NCBIfam" id="TIGR01733">
    <property type="entry name" value="AA-adenyl-dom"/>
    <property type="match status" value="3"/>
</dbReference>
<organism evidence="10 11">
    <name type="scientific">Pseudomonas fluorescens</name>
    <dbReference type="NCBI Taxonomy" id="294"/>
    <lineage>
        <taxon>Bacteria</taxon>
        <taxon>Pseudomonadati</taxon>
        <taxon>Pseudomonadota</taxon>
        <taxon>Gammaproteobacteria</taxon>
        <taxon>Pseudomonadales</taxon>
        <taxon>Pseudomonadaceae</taxon>
        <taxon>Pseudomonas</taxon>
    </lineage>
</organism>
<dbReference type="InterPro" id="IPR036736">
    <property type="entry name" value="ACP-like_sf"/>
</dbReference>
<evidence type="ECO:0000256" key="7">
    <source>
        <dbReference type="ARBA" id="ARBA00023194"/>
    </source>
</evidence>
<dbReference type="InterPro" id="IPR045851">
    <property type="entry name" value="AMP-bd_C_sf"/>
</dbReference>
<dbReference type="PROSITE" id="PS50075">
    <property type="entry name" value="CARRIER"/>
    <property type="match status" value="3"/>
</dbReference>
<dbReference type="FunFam" id="3.30.559.10:FF:000016">
    <property type="entry name" value="Nonribosomal peptide synthase Pes1"/>
    <property type="match status" value="1"/>
</dbReference>
<dbReference type="FunFam" id="3.30.300.30:FF:000010">
    <property type="entry name" value="Enterobactin synthetase component F"/>
    <property type="match status" value="3"/>
</dbReference>
<keyword evidence="4" id="KW-0597">Phosphoprotein</keyword>
<dbReference type="EMBL" id="MSDF01000058">
    <property type="protein sequence ID" value="OPA84561.1"/>
    <property type="molecule type" value="Genomic_DNA"/>
</dbReference>
<evidence type="ECO:0000313" key="10">
    <source>
        <dbReference type="EMBL" id="OPA84561.1"/>
    </source>
</evidence>
<dbReference type="Gene3D" id="1.10.1200.10">
    <property type="entry name" value="ACP-like"/>
    <property type="match status" value="3"/>
</dbReference>
<dbReference type="InterPro" id="IPR010060">
    <property type="entry name" value="NRPS_synth"/>
</dbReference>
<proteinExistence type="inferred from homology"/>
<dbReference type="CDD" id="cd17643">
    <property type="entry name" value="A_NRPS_Cytc1-like"/>
    <property type="match status" value="1"/>
</dbReference>
<dbReference type="SUPFAM" id="SSF52777">
    <property type="entry name" value="CoA-dependent acyltransferases"/>
    <property type="match status" value="8"/>
</dbReference>
<gene>
    <name evidence="10" type="ORF">BFW87_29095</name>
</gene>
<evidence type="ECO:0000259" key="9">
    <source>
        <dbReference type="PROSITE" id="PS50075"/>
    </source>
</evidence>
<comment type="cofactor">
    <cofactor evidence="1">
        <name>pantetheine 4'-phosphate</name>
        <dbReference type="ChEBI" id="CHEBI:47942"/>
    </cofactor>
</comment>
<dbReference type="GO" id="GO:0043041">
    <property type="term" value="P:amino acid activation for nonribosomal peptide biosynthetic process"/>
    <property type="evidence" value="ECO:0007669"/>
    <property type="project" value="UniProtKB-ARBA"/>
</dbReference>
<dbReference type="OrthoDB" id="9757559at2"/>
<keyword evidence="7" id="KW-0045">Antibiotic biosynthesis</keyword>
<dbReference type="GO" id="GO:0017000">
    <property type="term" value="P:antibiotic biosynthetic process"/>
    <property type="evidence" value="ECO:0007669"/>
    <property type="project" value="UniProtKB-KW"/>
</dbReference>
<dbReference type="FunFam" id="3.40.50.12780:FF:000012">
    <property type="entry name" value="Non-ribosomal peptide synthetase"/>
    <property type="match status" value="2"/>
</dbReference>
<dbReference type="CDD" id="cd19531">
    <property type="entry name" value="LCL_NRPS-like"/>
    <property type="match status" value="2"/>
</dbReference>
<dbReference type="PROSITE" id="PS00012">
    <property type="entry name" value="PHOSPHOPANTETHEINE"/>
    <property type="match status" value="2"/>
</dbReference>
<dbReference type="Pfam" id="PF13193">
    <property type="entry name" value="AMP-binding_C"/>
    <property type="match status" value="3"/>
</dbReference>
<dbReference type="InterPro" id="IPR009081">
    <property type="entry name" value="PP-bd_ACP"/>
</dbReference>
<dbReference type="GO" id="GO:0072330">
    <property type="term" value="P:monocarboxylic acid biosynthetic process"/>
    <property type="evidence" value="ECO:0007669"/>
    <property type="project" value="UniProtKB-ARBA"/>
</dbReference>
<dbReference type="GO" id="GO:0044550">
    <property type="term" value="P:secondary metabolite biosynthetic process"/>
    <property type="evidence" value="ECO:0007669"/>
    <property type="project" value="UniProtKB-ARBA"/>
</dbReference>
<dbReference type="Gene3D" id="3.30.559.10">
    <property type="entry name" value="Chloramphenicol acetyltransferase-like domain"/>
    <property type="match status" value="4"/>
</dbReference>
<dbReference type="SMART" id="SM00823">
    <property type="entry name" value="PKS_PP"/>
    <property type="match status" value="3"/>
</dbReference>
<dbReference type="FunFam" id="3.40.50.980:FF:000001">
    <property type="entry name" value="Non-ribosomal peptide synthetase"/>
    <property type="match status" value="2"/>
</dbReference>
<accession>A0A1T2XXI3</accession>
<dbReference type="NCBIfam" id="NF003417">
    <property type="entry name" value="PRK04813.1"/>
    <property type="match status" value="3"/>
</dbReference>
<evidence type="ECO:0000256" key="1">
    <source>
        <dbReference type="ARBA" id="ARBA00001957"/>
    </source>
</evidence>
<dbReference type="Gene3D" id="3.30.300.30">
    <property type="match status" value="3"/>
</dbReference>
<dbReference type="GO" id="GO:0016874">
    <property type="term" value="F:ligase activity"/>
    <property type="evidence" value="ECO:0007669"/>
    <property type="project" value="UniProtKB-KW"/>
</dbReference>
<dbReference type="RefSeq" id="WP_078743176.1">
    <property type="nucleotide sequence ID" value="NZ_MSDF01000058.1"/>
</dbReference>
<dbReference type="InterPro" id="IPR006162">
    <property type="entry name" value="Ppantetheine_attach_site"/>
</dbReference>
<sequence length="3654" mass="402596">MNAEDSLKLARRFIGLPLEKRHLFLQALQKEGVDFSRFPIPAGVEVEDRQALSYAQQRMWFLWQLDPASGAYNLPGAVRLTGALTLGAMEQAFASLVARHETLRTVFQRQADDRLAQVAADPSLAIDRLDLSALAPFERERAVIEAATRQSLQPFDLEHGPLLRVQLLKLDDQEHVLLLTLHHIVSDGWSMNVLIDEFIRFYDAHERNEAPQLAALPIQYSDYALWQRRWLEAGEQARQLEYWQARLGDEHPVLELPTDRPRPAMPSYQGTRHTFAIDSALAAQLRSCAQKHNVTLFMLLLGAFNVLLHRYTGQGDIRIGVPIANRNRSEVEGLIGFFVNTQVLRTELTGQTRIAELLQGIKEHALGAQAHQELPFERLVEALKVERSLSHTPLFQVMYNHQPVVADIASVSTASGLKLALVEWHARTTQFDLTLDTYEKSGTLHAALTYANDLFDAPSIERMARHWISLLHAMVGDGEQRVGELPMLGVDEQRVWVHDWNRTAEPYPTERGIHQLIEEQVQRTPNAPALVFGATTLSYAQLDGRANQLAHALGEKGVGPDVLVGVCIERSIEMVVGLLAILKAGGAYVPLDPEYPWDRLAYMIEDSGIQLLLTQQSLLGSLPVGAHTVIALDASPDWLDRYSTQPPAVEVHALNLAYVIYTSGSTGKPKGAGNSHRALVNRLCWMQQAYSLDAGDAVLQKTPFSFDVSVWEFFWPLMTGARLVVAAPGEHREPARLIETIGRHAITTLHFVPSMLQAFIHEPGVHACTGLKRIVCSGEALPLDAQRQVFAKLPGAGLYNLYGPTEAAIDVTHWTCIDEGADSVPIGRPIANLVTYVLDAQLNPVPAGVSGELYLGGTGLARSYHRRPALTAERFVPSPFLASERLYRTGDRVCQRADGVIEYLGRLDHQVKLRGLRIELGEIETRLMQHPTVREAVVLVQGGKQLVAYLVLESDAPADLKAWLLKSLPDYMVPTHWVTLARLPVTANGKLDRKALPLPDATPQQAFVAPENDLQKALATIWSDVLGVEHVGLEDNFFELGGDSIISIQVVSRARQAGIRLSPRDLFQYQNIRSLALVATCEQASVIDQGPVSGEVILTPVQQRFFAQAIPARHHWNQSLLLTPREVLEPVRLEAALTQLINRHDALRLRFVQQAGEWQQAHAAPVTEAALWQSQATDDTELAALCDEAQRSLDLAQGPLLRAALVAMADGTQRLLLVVHHLVVDGVSWRILLEDLQQAYRQAPLPARTSAYQHWAQHLQDHAHTLNAQLPYWQAQSVDFELPCDNLEGALHNHLGRKLETRLDAELTRQLLQDAPAAYRTQVNDLLLTALARVVCRWSGQAAALIELEGHGREDLFDALDLTRTVGWFTSLFPVRLQANGELSTAIKSIKEQLRAVPDKGLGYGLLRYLAAPEVRETLEGLAPPRITFNYLGQFDRQFNESALFVPATQGSGQAQDPQAPLANWLTVEGQVYGGELSLQWGFSCEMFQASTIQRLADEYTAELKALIRHCCATPAGQVTPSDFPLARLTQQQLDDLPVPGPAIADLYPLSPMQQGMLFHTLYEPEAQAYINQLRLDIDGLDLLNFGRAWQAALDRHDILRSSFHWQGLDGAHQVIHRQIDLQLQVIEDPAADFDALADAERERGFELNTAPLFRLMLVRATGATWHMIFTSHHILMDGWSNAQLLGEVISHYAGLGLPAPLGQFRDYLGWLQQQASGEVFWKSALAPLQAPTLLAEALRAPVDGVGMADHHVTLDSVFTRTLGECARQHKVTLNTVLQGAWSLLLQRYTGQDCVAFGATVAGRSAPLPGIEQQLGLFINTLPIISAASPAQLAADWLVELQALNLSLREHEHTPLYDIQGWAGQQGAALFDTLLVFENFPVAEALKGGAPAGLTFGKMHNHERTHYPLTLGIELGASLRLEFSYDRARFSAPQVAQLSANLQHLLAQLVADAQVALGNLQLLDDGTQRTLLAVSQSPCTALRQVRVHERIAAQAQATPGALAVQAGNERLDYAELNARANRLAHRLLELGVGPGQRVGLASRRGPQLIVSLLAVLKSGAAYVPLDPKYPTERLGYMLADSRLNLLLSETGLLADLPLPQGLTRVDFSARGEELAGYPATNPPNRAAPGDLAYVIYTSGSTGQPKGVAIDHAALDQFCDTAADYSALTPADRVLQFATFSFDGFVEQCYPPLCVGAALIMRGDELWDAGLLAREIVEHGVTLADLPAAYWYLLAKECAVDGRALGDLRQVHVGGEAMAVEGVRAWHEAGLGKVRLLNTYGPTEATVVSSVHDCQRADANDAYGMPIGRAIEGRALYVLDSAFELLPTCGVGELCIGASAGLAQGYFDRPALTAERFLPDPFCGVPGARLYRSGDLARYNEKAALEYVGRIDHQVKIRGFRIEMGEIETCLQALPQVREAAVIALEGPTGAQLVAYVVAQSAALEAQALAAVLRQSLPDYMVPAHWVMLEALPLNNNGKLDRRALPQPTINQGQVAYVAAQSSLQIQLAAIWQNVLQVDAVGLNDHFFERGGHSLLATQVISRVRHVLGLDVPLRALFEQPTLLGFAQACSDLQQVPEVPMLAQERAQPLALSFAQERQWFLWQLDPHSAAYNVPAALRIEGALDIDALQRAFDRVVERHEPLRTTFVQQGAQTLQVIHPTRPVSVERHSAAAGQDLQAWVETQVRRPFDLVNGPLLRVDLLSVGAEAHVLVITQHHIVSDGWSMQRLVDELFALYQGFSLGRDVALADLPLQYADYAVWQRQWLEQGERERQLNYWTAQLAGEQPVLELPFDRPRPAQQSFKGARLDFTVAAALTAELHEVARREGVTVFMLLLASFQTLLHRYSGQQDVRVGVPIANRNRIETEGLLGFFVNTQVLRADVHGSLPFNQLLAQVKAAAVGAQAHQDLPFEQLVEALAPERNLGYSPLFQVLFNHQGAERRTVELPGLQIEGLAWDSGTAQFDLVLDTTQTEHGLAASLTYATDLFERSTIERMAHHWQALLQGIVAQPQARLAALPMLADDERERTLQQWNGEPVDYPQTAAIHQLIEAQAAKAPDAVALVFEGQRMSYGDLNRRANRLAHTLIARGVGPEVRVGLAVERSFDMLVGLLAILKAGAAYVPLDPAYPQERLQFMIQDSGLSLLLTQAHLPVPQGVDSLLIDGAQAGAEHNPQVNVGPDNLAYVIYTSGSTGKPKGTLLPHRNVLRLFEATQGWFEFGPQDCWTLFHSYAFDFSVWEIFGALLYGGRLVIVPQEVSRSPQAFLHLLQAQQVTVLNQTPSAFKQLMQEACAAPQATSLRYVVFGGEALEVSSLRPWFERFGDAAPRLINMYGITETTVHVTYRPLSLADLEQGASSPIGVAIADLSWYVLDAELNPVARGCIGELYVGRAGLARGYLNRADLTSTRFVPDPFGADGGRLYRTGDLARYRADGVIDYVGRIDHQVKVRGFRIELGEIEARLLAQTVVREAVVLAREGAGGTQLVGYVVPRMPVDDLAFWRDELRAALKADLPDYMVPAHWVLLEQMPLTANGKLDRKALPEPDASLMQQAFVAPQGELESDVAGIWQAVLEVERVGRHDNFFALGGHSLLATQVVMRIREQLNLEVPLKVLFTTDNLQGFCDELQGLQGDLQPLQDELTKSLEALKRLSANDLEKLIS</sequence>
<dbReference type="FunFam" id="1.10.1200.10:FF:000016">
    <property type="entry name" value="Non-ribosomal peptide synthase"/>
    <property type="match status" value="1"/>
</dbReference>
<dbReference type="PANTHER" id="PTHR45398">
    <property type="match status" value="1"/>
</dbReference>
<evidence type="ECO:0000256" key="3">
    <source>
        <dbReference type="ARBA" id="ARBA00022450"/>
    </source>
</evidence>
<dbReference type="Pfam" id="PF00668">
    <property type="entry name" value="Condensation"/>
    <property type="match status" value="4"/>
</dbReference>
<dbReference type="InterPro" id="IPR010071">
    <property type="entry name" value="AA_adenyl_dom"/>
</dbReference>
<dbReference type="CDD" id="cd19543">
    <property type="entry name" value="DCL_NRPS"/>
    <property type="match status" value="1"/>
</dbReference>
<reference evidence="10 11" key="1">
    <citation type="submission" date="2016-12" db="EMBL/GenBank/DDBJ databases">
        <title>Draft genome sequences of seven strains of Pseudomonas fluorescens that produce 4-formylaminooxyvinylglycine.</title>
        <authorList>
            <person name="Okrent R.A."/>
            <person name="Manning V.A."/>
            <person name="Trippe K.M."/>
        </authorList>
    </citation>
    <scope>NUCLEOTIDE SEQUENCE [LARGE SCALE GENOMIC DNA]</scope>
    <source>
        <strain evidence="10 11">P5A</strain>
    </source>
</reference>
<dbReference type="PROSITE" id="PS00455">
    <property type="entry name" value="AMP_BINDING"/>
    <property type="match status" value="3"/>
</dbReference>
<dbReference type="Gene3D" id="2.30.38.10">
    <property type="entry name" value="Luciferase, Domain 3"/>
    <property type="match status" value="3"/>
</dbReference>
<comment type="similarity">
    <text evidence="2">Belongs to the ATP-dependent AMP-binding enzyme family.</text>
</comment>
<keyword evidence="3" id="KW-0596">Phosphopantetheine</keyword>
<dbReference type="CDD" id="cd17649">
    <property type="entry name" value="A_NRPS_PvdJ-like"/>
    <property type="match status" value="1"/>
</dbReference>
<dbReference type="SUPFAM" id="SSF47336">
    <property type="entry name" value="ACP-like"/>
    <property type="match status" value="3"/>
</dbReference>